<dbReference type="Gene3D" id="1.10.150.130">
    <property type="match status" value="1"/>
</dbReference>
<dbReference type="PANTHER" id="PTHR30349:SF41">
    <property type="entry name" value="INTEGRASE_RECOMBINASE PROTEIN MJ0367-RELATED"/>
    <property type="match status" value="1"/>
</dbReference>
<dbReference type="InterPro" id="IPR010998">
    <property type="entry name" value="Integrase_recombinase_N"/>
</dbReference>
<dbReference type="Gene3D" id="1.10.443.10">
    <property type="entry name" value="Intergrase catalytic core"/>
    <property type="match status" value="1"/>
</dbReference>
<dbReference type="AlphaFoldDB" id="A0A1S2LV35"/>
<dbReference type="InterPro" id="IPR013762">
    <property type="entry name" value="Integrase-like_cat_sf"/>
</dbReference>
<dbReference type="GO" id="GO:0003677">
    <property type="term" value="F:DNA binding"/>
    <property type="evidence" value="ECO:0007669"/>
    <property type="project" value="UniProtKB-KW"/>
</dbReference>
<dbReference type="InterPro" id="IPR011010">
    <property type="entry name" value="DNA_brk_join_enz"/>
</dbReference>
<dbReference type="GO" id="GO:0015074">
    <property type="term" value="P:DNA integration"/>
    <property type="evidence" value="ECO:0007669"/>
    <property type="project" value="InterPro"/>
</dbReference>
<dbReference type="CDD" id="cd00397">
    <property type="entry name" value="DNA_BRE_C"/>
    <property type="match status" value="1"/>
</dbReference>
<dbReference type="EMBL" id="MLQQ01000001">
    <property type="protein sequence ID" value="OIJ16206.1"/>
    <property type="molecule type" value="Genomic_DNA"/>
</dbReference>
<keyword evidence="6" id="KW-1185">Reference proteome</keyword>
<dbReference type="OrthoDB" id="9803188at2"/>
<reference evidence="5 6" key="1">
    <citation type="submission" date="2016-10" db="EMBL/GenBank/DDBJ databases">
        <title>Draft genome sequences of four alkaliphilic bacteria belonging to the Anaerobacillus genus.</title>
        <authorList>
            <person name="Bassil N.M."/>
            <person name="Lloyd J.R."/>
        </authorList>
    </citation>
    <scope>NUCLEOTIDE SEQUENCE [LARGE SCALE GENOMIC DNA]</scope>
    <source>
        <strain evidence="5 6">DSM 15340</strain>
    </source>
</reference>
<dbReference type="InterPro" id="IPR002104">
    <property type="entry name" value="Integrase_catalytic"/>
</dbReference>
<dbReference type="Pfam" id="PF00589">
    <property type="entry name" value="Phage_integrase"/>
    <property type="match status" value="1"/>
</dbReference>
<evidence type="ECO:0000259" key="4">
    <source>
        <dbReference type="PROSITE" id="PS51898"/>
    </source>
</evidence>
<gene>
    <name evidence="5" type="ORF">BKP35_04300</name>
</gene>
<dbReference type="PROSITE" id="PS51898">
    <property type="entry name" value="TYR_RECOMBINASE"/>
    <property type="match status" value="1"/>
</dbReference>
<keyword evidence="3" id="KW-0233">DNA recombination</keyword>
<evidence type="ECO:0000313" key="6">
    <source>
        <dbReference type="Proteomes" id="UP000180098"/>
    </source>
</evidence>
<dbReference type="RefSeq" id="WP_071312131.1">
    <property type="nucleotide sequence ID" value="NZ_MLQQ01000001.1"/>
</dbReference>
<proteinExistence type="inferred from homology"/>
<sequence>MEGILFSSMYFQKWMELNTLKPNSVQMYISHLKGFDDYLGLAGWKGELDFDKFYYSKIHDRYAPIDLDFMDGFIEYLHDHKTKSQAKLGFTVVKSFMDLLVDYDLMEYNPLRHFKNPFYYESFRNRALSEEDCLKLLKSAYDLDPFFQQYYLILLLQTTCGLRATELCRLTVSQIDLEHNIIVIDKGRKTKIGTVRLTPALRKKLREYLNHPYFKAWSKEKDKELFFMKNKPYTPADLNKLLDHLRKKANIPRKVTNHDLRATMAYLLYKEGRDYKSIQRQLRHKKLKTTLGYLPLHVELNGYLD</sequence>
<dbReference type="Proteomes" id="UP000180098">
    <property type="component" value="Unassembled WGS sequence"/>
</dbReference>
<comment type="caution">
    <text evidence="5">The sequence shown here is derived from an EMBL/GenBank/DDBJ whole genome shotgun (WGS) entry which is preliminary data.</text>
</comment>
<evidence type="ECO:0000256" key="2">
    <source>
        <dbReference type="ARBA" id="ARBA00023125"/>
    </source>
</evidence>
<accession>A0A1S2LV35</accession>
<dbReference type="PANTHER" id="PTHR30349">
    <property type="entry name" value="PHAGE INTEGRASE-RELATED"/>
    <property type="match status" value="1"/>
</dbReference>
<evidence type="ECO:0000313" key="5">
    <source>
        <dbReference type="EMBL" id="OIJ16206.1"/>
    </source>
</evidence>
<evidence type="ECO:0000256" key="3">
    <source>
        <dbReference type="ARBA" id="ARBA00023172"/>
    </source>
</evidence>
<name>A0A1S2LV35_9BACI</name>
<comment type="similarity">
    <text evidence="1">Belongs to the 'phage' integrase family.</text>
</comment>
<organism evidence="5 6">
    <name type="scientific">Anaerobacillus arseniciselenatis</name>
    <dbReference type="NCBI Taxonomy" id="85682"/>
    <lineage>
        <taxon>Bacteria</taxon>
        <taxon>Bacillati</taxon>
        <taxon>Bacillota</taxon>
        <taxon>Bacilli</taxon>
        <taxon>Bacillales</taxon>
        <taxon>Bacillaceae</taxon>
        <taxon>Anaerobacillus</taxon>
    </lineage>
</organism>
<dbReference type="SUPFAM" id="SSF56349">
    <property type="entry name" value="DNA breaking-rejoining enzymes"/>
    <property type="match status" value="1"/>
</dbReference>
<dbReference type="GO" id="GO:0006310">
    <property type="term" value="P:DNA recombination"/>
    <property type="evidence" value="ECO:0007669"/>
    <property type="project" value="UniProtKB-KW"/>
</dbReference>
<evidence type="ECO:0000256" key="1">
    <source>
        <dbReference type="ARBA" id="ARBA00008857"/>
    </source>
</evidence>
<keyword evidence="2" id="KW-0238">DNA-binding</keyword>
<dbReference type="InterPro" id="IPR050090">
    <property type="entry name" value="Tyrosine_recombinase_XerCD"/>
</dbReference>
<protein>
    <recommendedName>
        <fullName evidence="4">Tyr recombinase domain-containing protein</fullName>
    </recommendedName>
</protein>
<feature type="domain" description="Tyr recombinase" evidence="4">
    <location>
        <begin position="123"/>
        <end position="305"/>
    </location>
</feature>